<gene>
    <name evidence="1" type="ORF">EIMP300_59640</name>
</gene>
<sequence length="59" mass="6160">MGVSLFAHALMLVTANVMMNKTANKTTIVGAGALSIKKDNQTPVIDTITDMPVASRSAI</sequence>
<evidence type="ECO:0000313" key="2">
    <source>
        <dbReference type="Proteomes" id="UP000467488"/>
    </source>
</evidence>
<dbReference type="EMBL" id="AP022360">
    <property type="protein sequence ID" value="BBU84564.1"/>
    <property type="molecule type" value="Genomic_DNA"/>
</dbReference>
<proteinExistence type="predicted"/>
<protein>
    <submittedName>
        <fullName evidence="1">Uncharacterized protein</fullName>
    </submittedName>
</protein>
<evidence type="ECO:0000313" key="1">
    <source>
        <dbReference type="EMBL" id="BBU84564.1"/>
    </source>
</evidence>
<accession>A0A8S0FV41</accession>
<dbReference type="AlphaFoldDB" id="A0A8S0FV41"/>
<name>A0A8S0FV41_ECOLX</name>
<organism evidence="1 2">
    <name type="scientific">Escherichia coli</name>
    <dbReference type="NCBI Taxonomy" id="562"/>
    <lineage>
        <taxon>Bacteria</taxon>
        <taxon>Pseudomonadati</taxon>
        <taxon>Pseudomonadota</taxon>
        <taxon>Gammaproteobacteria</taxon>
        <taxon>Enterobacterales</taxon>
        <taxon>Enterobacteriaceae</taxon>
        <taxon>Escherichia</taxon>
    </lineage>
</organism>
<reference evidence="1 2" key="1">
    <citation type="submission" date="2020-01" db="EMBL/GenBank/DDBJ databases">
        <title>Dynamics of blaIMP-6 dissemination in carbapenem resistant Enterobacteriacea isolated from regional surveillance in Osaka, Japan.</title>
        <authorList>
            <person name="Abe R."/>
            <person name="Akeda Y."/>
            <person name="Sugawara Y."/>
            <person name="Yamamoto N."/>
            <person name="Tomono K."/>
            <person name="Takeuchi D."/>
            <person name="Kawahara R."/>
            <person name="Hamada S."/>
        </authorList>
    </citation>
    <scope>NUCLEOTIDE SEQUENCE [LARGE SCALE GENOMIC DNA]</scope>
    <source>
        <strain evidence="1 2">E300</strain>
    </source>
</reference>
<dbReference type="Proteomes" id="UP000467488">
    <property type="component" value="Chromosome"/>
</dbReference>